<name>A0A383ELT8_9ZZZZ</name>
<proteinExistence type="predicted"/>
<accession>A0A383ELT8</accession>
<sequence>IIFKKKAGFMAASRVSLGEGKGIRNVFLFGIGYAVASVSCALPIFLAAVGIVTGKSVTTYGVLETIISSLSYGIGMGVVMIAVALGAVFFKELVRKILRKVFPLVEPVGKLAMVGAGVYLIYYWSLGDGRSLLLLRLDQIF</sequence>
<feature type="non-terminal residue" evidence="2">
    <location>
        <position position="1"/>
    </location>
</feature>
<dbReference type="AlphaFoldDB" id="A0A383ELT8"/>
<keyword evidence="1" id="KW-1133">Transmembrane helix</keyword>
<evidence type="ECO:0000313" key="2">
    <source>
        <dbReference type="EMBL" id="SVE57413.1"/>
    </source>
</evidence>
<feature type="transmembrane region" description="Helical" evidence="1">
    <location>
        <begin position="72"/>
        <end position="90"/>
    </location>
</feature>
<dbReference type="EMBL" id="UINC01226785">
    <property type="protein sequence ID" value="SVE57413.1"/>
    <property type="molecule type" value="Genomic_DNA"/>
</dbReference>
<evidence type="ECO:0008006" key="3">
    <source>
        <dbReference type="Google" id="ProtNLM"/>
    </source>
</evidence>
<evidence type="ECO:0000256" key="1">
    <source>
        <dbReference type="SAM" id="Phobius"/>
    </source>
</evidence>
<protein>
    <recommendedName>
        <fullName evidence="3">Cytochrome C biogenesis protein transmembrane domain-containing protein</fullName>
    </recommendedName>
</protein>
<gene>
    <name evidence="2" type="ORF">METZ01_LOCUS510267</name>
</gene>
<reference evidence="2" key="1">
    <citation type="submission" date="2018-05" db="EMBL/GenBank/DDBJ databases">
        <authorList>
            <person name="Lanie J.A."/>
            <person name="Ng W.-L."/>
            <person name="Kazmierczak K.M."/>
            <person name="Andrzejewski T.M."/>
            <person name="Davidsen T.M."/>
            <person name="Wayne K.J."/>
            <person name="Tettelin H."/>
            <person name="Glass J.I."/>
            <person name="Rusch D."/>
            <person name="Podicherti R."/>
            <person name="Tsui H.-C.T."/>
            <person name="Winkler M.E."/>
        </authorList>
    </citation>
    <scope>NUCLEOTIDE SEQUENCE</scope>
</reference>
<keyword evidence="1" id="KW-0472">Membrane</keyword>
<organism evidence="2">
    <name type="scientific">marine metagenome</name>
    <dbReference type="NCBI Taxonomy" id="408172"/>
    <lineage>
        <taxon>unclassified sequences</taxon>
        <taxon>metagenomes</taxon>
        <taxon>ecological metagenomes</taxon>
    </lineage>
</organism>
<feature type="transmembrane region" description="Helical" evidence="1">
    <location>
        <begin position="26"/>
        <end position="52"/>
    </location>
</feature>
<feature type="transmembrane region" description="Helical" evidence="1">
    <location>
        <begin position="102"/>
        <end position="124"/>
    </location>
</feature>
<keyword evidence="1" id="KW-0812">Transmembrane</keyword>